<accession>A0A6A4HUN6</accession>
<evidence type="ECO:0000313" key="1">
    <source>
        <dbReference type="EMBL" id="KAE9402169.1"/>
    </source>
</evidence>
<dbReference type="EMBL" id="ML769437">
    <property type="protein sequence ID" value="KAE9402169.1"/>
    <property type="molecule type" value="Genomic_DNA"/>
</dbReference>
<gene>
    <name evidence="1" type="ORF">BT96DRAFT_937328</name>
</gene>
<sequence length="166" mass="18491">MSYFTSPSSESSFDSSGIFTSTSTPSYATPLRLFIPAAQSPREVHETYEQLNLSFGFGSSSNRGILRPINDQKKIASGLRLKKLWKSTYILVLVPSLGHHLTLRESEGCILDPHVSELRQLCIVLRLTQSHSRSDSPSFRYRPLDLDEIAGKTAGKSLTMLFQLPT</sequence>
<protein>
    <submittedName>
        <fullName evidence="1">Uncharacterized protein</fullName>
    </submittedName>
</protein>
<evidence type="ECO:0000313" key="2">
    <source>
        <dbReference type="Proteomes" id="UP000799118"/>
    </source>
</evidence>
<organism evidence="1 2">
    <name type="scientific">Gymnopus androsaceus JB14</name>
    <dbReference type="NCBI Taxonomy" id="1447944"/>
    <lineage>
        <taxon>Eukaryota</taxon>
        <taxon>Fungi</taxon>
        <taxon>Dikarya</taxon>
        <taxon>Basidiomycota</taxon>
        <taxon>Agaricomycotina</taxon>
        <taxon>Agaricomycetes</taxon>
        <taxon>Agaricomycetidae</taxon>
        <taxon>Agaricales</taxon>
        <taxon>Marasmiineae</taxon>
        <taxon>Omphalotaceae</taxon>
        <taxon>Gymnopus</taxon>
    </lineage>
</organism>
<dbReference type="AlphaFoldDB" id="A0A6A4HUN6"/>
<reference evidence="1" key="1">
    <citation type="journal article" date="2019" name="Environ. Microbiol.">
        <title>Fungal ecological strategies reflected in gene transcription - a case study of two litter decomposers.</title>
        <authorList>
            <person name="Barbi F."/>
            <person name="Kohler A."/>
            <person name="Barry K."/>
            <person name="Baskaran P."/>
            <person name="Daum C."/>
            <person name="Fauchery L."/>
            <person name="Ihrmark K."/>
            <person name="Kuo A."/>
            <person name="LaButti K."/>
            <person name="Lipzen A."/>
            <person name="Morin E."/>
            <person name="Grigoriev I.V."/>
            <person name="Henrissat B."/>
            <person name="Lindahl B."/>
            <person name="Martin F."/>
        </authorList>
    </citation>
    <scope>NUCLEOTIDE SEQUENCE</scope>
    <source>
        <strain evidence="1">JB14</strain>
    </source>
</reference>
<name>A0A6A4HUN6_9AGAR</name>
<keyword evidence="2" id="KW-1185">Reference proteome</keyword>
<proteinExistence type="predicted"/>
<dbReference type="Proteomes" id="UP000799118">
    <property type="component" value="Unassembled WGS sequence"/>
</dbReference>